<dbReference type="AlphaFoldDB" id="A0A914VQ63"/>
<evidence type="ECO:0000256" key="1">
    <source>
        <dbReference type="SAM" id="MobiDB-lite"/>
    </source>
</evidence>
<name>A0A914VQ63_9BILA</name>
<protein>
    <submittedName>
        <fullName evidence="3">Uncharacterized protein</fullName>
    </submittedName>
</protein>
<dbReference type="WBParaSite" id="PSAMB.scaffold22284size516.g38568.t1">
    <property type="protein sequence ID" value="PSAMB.scaffold22284size516.g38568.t1"/>
    <property type="gene ID" value="PSAMB.scaffold22284size516.g38568"/>
</dbReference>
<evidence type="ECO:0000313" key="2">
    <source>
        <dbReference type="Proteomes" id="UP000887566"/>
    </source>
</evidence>
<reference evidence="3" key="1">
    <citation type="submission" date="2022-11" db="UniProtKB">
        <authorList>
            <consortium name="WormBaseParasite"/>
        </authorList>
    </citation>
    <scope>IDENTIFICATION</scope>
</reference>
<evidence type="ECO:0000313" key="3">
    <source>
        <dbReference type="WBParaSite" id="PSAMB.scaffold22284size516.g38568.t1"/>
    </source>
</evidence>
<feature type="region of interest" description="Disordered" evidence="1">
    <location>
        <begin position="1"/>
        <end position="74"/>
    </location>
</feature>
<feature type="compositionally biased region" description="Basic and acidic residues" evidence="1">
    <location>
        <begin position="56"/>
        <end position="74"/>
    </location>
</feature>
<proteinExistence type="predicted"/>
<accession>A0A914VQ63</accession>
<dbReference type="Proteomes" id="UP000887566">
    <property type="component" value="Unplaced"/>
</dbReference>
<sequence length="74" mass="8379">DAMDGDGYPRSVANNDYQGYGTVDGGDGGYQASAFNQPDFKYQQDFPQPEYPAGQRPRDEKTFQVRDDPLNPRW</sequence>
<organism evidence="2 3">
    <name type="scientific">Plectus sambesii</name>
    <dbReference type="NCBI Taxonomy" id="2011161"/>
    <lineage>
        <taxon>Eukaryota</taxon>
        <taxon>Metazoa</taxon>
        <taxon>Ecdysozoa</taxon>
        <taxon>Nematoda</taxon>
        <taxon>Chromadorea</taxon>
        <taxon>Plectida</taxon>
        <taxon>Plectina</taxon>
        <taxon>Plectoidea</taxon>
        <taxon>Plectidae</taxon>
        <taxon>Plectus</taxon>
    </lineage>
</organism>
<keyword evidence="2" id="KW-1185">Reference proteome</keyword>